<sequence length="107" mass="11785">MMPVIGFCSVFMSTSNVFGVIVTGRLIQTNFIQAAETEFITELEHANTINHVVVFLTGVSPFPDHLGGSVYIRWQKMGSSGNEITGWRYLGFISNAKPSAIFRIGQV</sequence>
<comment type="caution">
    <text evidence="2">The sequence shown here is derived from an EMBL/GenBank/DDBJ whole genome shotgun (WGS) entry which is preliminary data.</text>
</comment>
<dbReference type="AlphaFoldDB" id="A0AAD4N416"/>
<dbReference type="GO" id="GO:0030544">
    <property type="term" value="F:Hsp70 protein binding"/>
    <property type="evidence" value="ECO:0007669"/>
    <property type="project" value="TreeGrafter"/>
</dbReference>
<dbReference type="GO" id="GO:0006606">
    <property type="term" value="P:protein import into nucleus"/>
    <property type="evidence" value="ECO:0007669"/>
    <property type="project" value="TreeGrafter"/>
</dbReference>
<feature type="domain" description="Hikeshi-like N-terminal" evidence="1">
    <location>
        <begin position="21"/>
        <end position="105"/>
    </location>
</feature>
<evidence type="ECO:0000313" key="3">
    <source>
        <dbReference type="Proteomes" id="UP001201812"/>
    </source>
</evidence>
<dbReference type="EMBL" id="JAKKPZ010000014">
    <property type="protein sequence ID" value="KAI1714016.1"/>
    <property type="molecule type" value="Genomic_DNA"/>
</dbReference>
<dbReference type="GO" id="GO:0061608">
    <property type="term" value="F:nuclear import signal receptor activity"/>
    <property type="evidence" value="ECO:0007669"/>
    <property type="project" value="TreeGrafter"/>
</dbReference>
<accession>A0AAD4N416</accession>
<name>A0AAD4N416_9BILA</name>
<organism evidence="2 3">
    <name type="scientific">Ditylenchus destructor</name>
    <dbReference type="NCBI Taxonomy" id="166010"/>
    <lineage>
        <taxon>Eukaryota</taxon>
        <taxon>Metazoa</taxon>
        <taxon>Ecdysozoa</taxon>
        <taxon>Nematoda</taxon>
        <taxon>Chromadorea</taxon>
        <taxon>Rhabditida</taxon>
        <taxon>Tylenchina</taxon>
        <taxon>Tylenchomorpha</taxon>
        <taxon>Sphaerularioidea</taxon>
        <taxon>Anguinidae</taxon>
        <taxon>Anguininae</taxon>
        <taxon>Ditylenchus</taxon>
    </lineage>
</organism>
<gene>
    <name evidence="2" type="ORF">DdX_08906</name>
</gene>
<protein>
    <submittedName>
        <fullName evidence="2">Protein OPI10 like protein</fullName>
    </submittedName>
</protein>
<dbReference type="GO" id="GO:0005829">
    <property type="term" value="C:cytosol"/>
    <property type="evidence" value="ECO:0007669"/>
    <property type="project" value="TreeGrafter"/>
</dbReference>
<dbReference type="Pfam" id="PF05603">
    <property type="entry name" value="Hikeshi-like_N"/>
    <property type="match status" value="1"/>
</dbReference>
<dbReference type="PANTHER" id="PTHR12925:SF0">
    <property type="entry name" value="PROTEIN HIKESHI"/>
    <property type="match status" value="1"/>
</dbReference>
<reference evidence="2" key="1">
    <citation type="submission" date="2022-01" db="EMBL/GenBank/DDBJ databases">
        <title>Genome Sequence Resource for Two Populations of Ditylenchus destructor, the Migratory Endoparasitic Phytonematode.</title>
        <authorList>
            <person name="Zhang H."/>
            <person name="Lin R."/>
            <person name="Xie B."/>
        </authorList>
    </citation>
    <scope>NUCLEOTIDE SEQUENCE</scope>
    <source>
        <strain evidence="2">BazhouSP</strain>
    </source>
</reference>
<dbReference type="Proteomes" id="UP001201812">
    <property type="component" value="Unassembled WGS sequence"/>
</dbReference>
<dbReference type="GO" id="GO:0005634">
    <property type="term" value="C:nucleus"/>
    <property type="evidence" value="ECO:0007669"/>
    <property type="project" value="TreeGrafter"/>
</dbReference>
<evidence type="ECO:0000259" key="1">
    <source>
        <dbReference type="Pfam" id="PF05603"/>
    </source>
</evidence>
<evidence type="ECO:0000313" key="2">
    <source>
        <dbReference type="EMBL" id="KAI1714016.1"/>
    </source>
</evidence>
<dbReference type="InterPro" id="IPR008493">
    <property type="entry name" value="Hikeshi-like_N"/>
</dbReference>
<dbReference type="PANTHER" id="PTHR12925">
    <property type="entry name" value="HIKESHI FAMILY MEMBER"/>
    <property type="match status" value="1"/>
</dbReference>
<dbReference type="InterPro" id="IPR031318">
    <property type="entry name" value="OPI10"/>
</dbReference>
<keyword evidence="3" id="KW-1185">Reference proteome</keyword>
<proteinExistence type="predicted"/>